<dbReference type="Pfam" id="PF01582">
    <property type="entry name" value="TIR"/>
    <property type="match status" value="1"/>
</dbReference>
<evidence type="ECO:0000313" key="10">
    <source>
        <dbReference type="Proteomes" id="UP000434276"/>
    </source>
</evidence>
<dbReference type="InterPro" id="IPR058192">
    <property type="entry name" value="WHD_ROQ1-like"/>
</dbReference>
<dbReference type="InterPro" id="IPR036390">
    <property type="entry name" value="WH_DNA-bd_sf"/>
</dbReference>
<keyword evidence="4" id="KW-0378">Hydrolase</keyword>
<dbReference type="InterPro" id="IPR055414">
    <property type="entry name" value="LRR_R13L4/SHOC2-like"/>
</dbReference>
<dbReference type="Pfam" id="PF00931">
    <property type="entry name" value="NB-ARC"/>
    <property type="match status" value="1"/>
</dbReference>
<evidence type="ECO:0000256" key="2">
    <source>
        <dbReference type="ARBA" id="ARBA00022614"/>
    </source>
</evidence>
<evidence type="ECO:0000256" key="5">
    <source>
        <dbReference type="ARBA" id="ARBA00022821"/>
    </source>
</evidence>
<evidence type="ECO:0000313" key="9">
    <source>
        <dbReference type="EMBL" id="CAA0300175.1"/>
    </source>
</evidence>
<proteinExistence type="predicted"/>
<comment type="catalytic activity">
    <reaction evidence="7">
        <text>NAD(+) + H2O = ADP-D-ribose + nicotinamide + H(+)</text>
        <dbReference type="Rhea" id="RHEA:16301"/>
        <dbReference type="ChEBI" id="CHEBI:15377"/>
        <dbReference type="ChEBI" id="CHEBI:15378"/>
        <dbReference type="ChEBI" id="CHEBI:17154"/>
        <dbReference type="ChEBI" id="CHEBI:57540"/>
        <dbReference type="ChEBI" id="CHEBI:57967"/>
        <dbReference type="EC" id="3.2.2.6"/>
    </reaction>
    <physiologicalReaction direction="left-to-right" evidence="7">
        <dbReference type="Rhea" id="RHEA:16302"/>
    </physiologicalReaction>
</comment>
<dbReference type="Proteomes" id="UP000434276">
    <property type="component" value="Unassembled WGS sequence"/>
</dbReference>
<keyword evidence="3" id="KW-0677">Repeat</keyword>
<dbReference type="Pfam" id="PF07725">
    <property type="entry name" value="LRR_3"/>
    <property type="match status" value="1"/>
</dbReference>
<dbReference type="Gene3D" id="1.10.8.430">
    <property type="entry name" value="Helical domain of apoptotic protease-activating factors"/>
    <property type="match status" value="1"/>
</dbReference>
<dbReference type="EMBL" id="CACSHJ010000087">
    <property type="protein sequence ID" value="CAA0300175.1"/>
    <property type="molecule type" value="Genomic_DNA"/>
</dbReference>
<keyword evidence="6" id="KW-0520">NAD</keyword>
<gene>
    <name evidence="9" type="ORF">C24_LOCUS4718</name>
</gene>
<dbReference type="SUPFAM" id="SSF46785">
    <property type="entry name" value="Winged helix' DNA-binding domain"/>
    <property type="match status" value="1"/>
</dbReference>
<organism evidence="9 10">
    <name type="scientific">Arabidopsis thaliana</name>
    <name type="common">Mouse-ear cress</name>
    <dbReference type="NCBI Taxonomy" id="3702"/>
    <lineage>
        <taxon>Eukaryota</taxon>
        <taxon>Viridiplantae</taxon>
        <taxon>Streptophyta</taxon>
        <taxon>Embryophyta</taxon>
        <taxon>Tracheophyta</taxon>
        <taxon>Spermatophyta</taxon>
        <taxon>Magnoliopsida</taxon>
        <taxon>eudicotyledons</taxon>
        <taxon>Gunneridae</taxon>
        <taxon>Pentapetalae</taxon>
        <taxon>rosids</taxon>
        <taxon>malvids</taxon>
        <taxon>Brassicales</taxon>
        <taxon>Brassicaceae</taxon>
        <taxon>Camelineae</taxon>
        <taxon>Arabidopsis</taxon>
    </lineage>
</organism>
<dbReference type="GO" id="GO:0007165">
    <property type="term" value="P:signal transduction"/>
    <property type="evidence" value="ECO:0007669"/>
    <property type="project" value="InterPro"/>
</dbReference>
<dbReference type="InterPro" id="IPR000157">
    <property type="entry name" value="TIR_dom"/>
</dbReference>
<dbReference type="InterPro" id="IPR011713">
    <property type="entry name" value="Leu-rich_rpt_3"/>
</dbReference>
<name>A0A5S9WMK2_ARATH</name>
<dbReference type="SUPFAM" id="SSF52200">
    <property type="entry name" value="Toll/Interleukin receptor TIR domain"/>
    <property type="match status" value="1"/>
</dbReference>
<dbReference type="GO" id="GO:0051707">
    <property type="term" value="P:response to other organism"/>
    <property type="evidence" value="ECO:0007669"/>
    <property type="project" value="UniProtKB-ARBA"/>
</dbReference>
<dbReference type="GO" id="GO:0061809">
    <property type="term" value="F:NAD+ nucleosidase activity, cyclic ADP-ribose generating"/>
    <property type="evidence" value="ECO:0007669"/>
    <property type="project" value="UniProtKB-EC"/>
</dbReference>
<dbReference type="FunFam" id="1.10.8.430:FF:000002">
    <property type="entry name" value="Disease resistance protein (TIR-NBS-LRR class)"/>
    <property type="match status" value="1"/>
</dbReference>
<evidence type="ECO:0000256" key="6">
    <source>
        <dbReference type="ARBA" id="ARBA00023027"/>
    </source>
</evidence>
<dbReference type="InterPro" id="IPR032675">
    <property type="entry name" value="LRR_dom_sf"/>
</dbReference>
<feature type="domain" description="TIR" evidence="8">
    <location>
        <begin position="22"/>
        <end position="184"/>
    </location>
</feature>
<dbReference type="InterPro" id="IPR045344">
    <property type="entry name" value="C-JID"/>
</dbReference>
<dbReference type="SUPFAM" id="SSF52540">
    <property type="entry name" value="P-loop containing nucleoside triphosphate hydrolases"/>
    <property type="match status" value="1"/>
</dbReference>
<evidence type="ECO:0000256" key="1">
    <source>
        <dbReference type="ARBA" id="ARBA00011982"/>
    </source>
</evidence>
<protein>
    <recommendedName>
        <fullName evidence="1">ADP-ribosyl cyclase/cyclic ADP-ribose hydrolase</fullName>
        <ecNumber evidence="1">3.2.2.6</ecNumber>
    </recommendedName>
</protein>
<keyword evidence="5" id="KW-0611">Plant defense</keyword>
<dbReference type="Gene3D" id="3.40.50.10140">
    <property type="entry name" value="Toll/interleukin-1 receptor homology (TIR) domain"/>
    <property type="match status" value="1"/>
</dbReference>
<dbReference type="Gene3D" id="3.80.10.10">
    <property type="entry name" value="Ribonuclease Inhibitor"/>
    <property type="match status" value="2"/>
</dbReference>
<keyword evidence="2" id="KW-0433">Leucine-rich repeat</keyword>
<reference evidence="9 10" key="1">
    <citation type="submission" date="2019-12" db="EMBL/GenBank/DDBJ databases">
        <authorList>
            <person name="Jiao W.-B."/>
            <person name="Schneeberger K."/>
        </authorList>
    </citation>
    <scope>NUCLEOTIDE SEQUENCE [LARGE SCALE GENOMIC DNA]</scope>
    <source>
        <strain evidence="10">cv. C24</strain>
    </source>
</reference>
<dbReference type="Gene3D" id="3.40.50.300">
    <property type="entry name" value="P-loop containing nucleotide triphosphate hydrolases"/>
    <property type="match status" value="1"/>
</dbReference>
<dbReference type="InterPro" id="IPR035897">
    <property type="entry name" value="Toll_tir_struct_dom_sf"/>
</dbReference>
<evidence type="ECO:0000256" key="4">
    <source>
        <dbReference type="ARBA" id="ARBA00022801"/>
    </source>
</evidence>
<dbReference type="ExpressionAtlas" id="A0A5S9WMK2">
    <property type="expression patterns" value="baseline and differential"/>
</dbReference>
<sequence length="1091" mass="123198">MASSSSSSLSLSFPSSSLCRTWEHDVFPSFHGPDVRKTFLSHVLKEFSSKAINLFIDNEIKRGEFIGPELKRAIRGSKIVIVLLSKNYASSSWCLDELVEIMKKESGQKVITIFYEVDPTDVKKQKGDFGKAFKKTCKGKGKKKIKTWRKALEDVATIAGYHSSKWVDEATNIEKIAADISKMLNHLTPSHDFDHLIGMSAHMERMEQYLRLDLDEVRMIGIWGPAGIGKSTIARFLFNQVSTRFQNSALIEDIKGSYPRPCLDVYKAKLKLQKKMMSRMINQKDIVISNLGVAQERLRHRTVLLVLDDVDQFAQLDALAKDVKWFGPKSRIIITTEDKRLLKAHGIDLIYKVDFPSTNQALQMFCMYAFDQKSPKDGFYGLAHEITYLVGELPLALEVMGSYFRGLLSKEQWSMEVSRLRINLNGDIESILKFSYDALCDEDKDLFLHIACFFNGKCIKKVKEILAKKFKDLNGRLYVLEMKSLISYDICRTGEGKYDFYEYIHMHTLLAQLGEEIVRKQPVHERQFLINHITTKAVERMYNLQFLSYYTYIGEMIGHQNIITPPEPLTFISPKLRLLHWSYFPMTCLRFTNDLEFLFELKMTDSKLEKLWDGTKLLQNFKRMDLSNSENLKELPNLSMATSLDKLKLTNCSSLVELPSSIGNATNLRTLELAYCSSLVELPSSIGNLTNLITLNLTSCSSLVKLPSSIGNATNLQRLELAYCSSLVELPSSTGNLTNLEELDLSYCSSLVKLPSSIGNATKLDSLNLSDCSGLLELPSSLMDLRRLKFVFLKGCSSVVELPSSVENLSYEESLDLDGWTSLVELPSSIGNATFLTKIYLRRCSSLVELPSSIGNLTNLQELALTGCSSLVSLPQLPDSLMVLKAQNCESLEKLGCSFCNPGSYLNFINCFKLNQEARDLLIQTSTGYNLMVLPGKEVPACFTYRGYGSSVTVNLNQKHLPTSTKFKACILFKTDDKYGYWPTISVYTKKNKDFILLDNKGAHKDGIQERGSVSCPTESTLRNSFSKCCSTLTEHLYIFEVEAEGVTSTELVFDFKTFDNGPNFWTREIKECGIIQLLEHHVASDEDGDN</sequence>
<dbReference type="InterPro" id="IPR042197">
    <property type="entry name" value="Apaf_helical"/>
</dbReference>
<dbReference type="OrthoDB" id="28057at2759"/>
<dbReference type="Pfam" id="PF23598">
    <property type="entry name" value="LRR_14"/>
    <property type="match status" value="1"/>
</dbReference>
<evidence type="ECO:0000259" key="8">
    <source>
        <dbReference type="PROSITE" id="PS50104"/>
    </source>
</evidence>
<dbReference type="Pfam" id="PF23282">
    <property type="entry name" value="WHD_ROQ1"/>
    <property type="match status" value="1"/>
</dbReference>
<dbReference type="FunFam" id="3.40.50.300:FF:001002">
    <property type="entry name" value="Disease resistance protein (TIR-NBS-LRR class)"/>
    <property type="match status" value="1"/>
</dbReference>
<dbReference type="PROSITE" id="PS50104">
    <property type="entry name" value="TIR"/>
    <property type="match status" value="1"/>
</dbReference>
<dbReference type="PANTHER" id="PTHR11017">
    <property type="entry name" value="LEUCINE-RICH REPEAT-CONTAINING PROTEIN"/>
    <property type="match status" value="1"/>
</dbReference>
<dbReference type="SUPFAM" id="SSF52058">
    <property type="entry name" value="L domain-like"/>
    <property type="match status" value="1"/>
</dbReference>
<dbReference type="InterPro" id="IPR044974">
    <property type="entry name" value="Disease_R_plants"/>
</dbReference>
<dbReference type="FunFam" id="3.40.50.10140:FF:000007">
    <property type="entry name" value="Disease resistance protein (TIR-NBS-LRR class)"/>
    <property type="match status" value="1"/>
</dbReference>
<evidence type="ECO:0000256" key="3">
    <source>
        <dbReference type="ARBA" id="ARBA00022737"/>
    </source>
</evidence>
<dbReference type="PANTHER" id="PTHR11017:SF411">
    <property type="entry name" value="ADP-RIBOSYL CYCLASE_CYCLIC ADP-RIBOSE HYDROLASE-RELATED"/>
    <property type="match status" value="1"/>
</dbReference>
<dbReference type="InterPro" id="IPR002182">
    <property type="entry name" value="NB-ARC"/>
</dbReference>
<dbReference type="Pfam" id="PF20160">
    <property type="entry name" value="C-JID"/>
    <property type="match status" value="1"/>
</dbReference>
<dbReference type="InterPro" id="IPR027417">
    <property type="entry name" value="P-loop_NTPase"/>
</dbReference>
<dbReference type="AlphaFoldDB" id="A0A5S9WMK2"/>
<dbReference type="SMART" id="SM00255">
    <property type="entry name" value="TIR"/>
    <property type="match status" value="1"/>
</dbReference>
<evidence type="ECO:0000256" key="7">
    <source>
        <dbReference type="ARBA" id="ARBA00047304"/>
    </source>
</evidence>
<dbReference type="GO" id="GO:0043531">
    <property type="term" value="F:ADP binding"/>
    <property type="evidence" value="ECO:0007669"/>
    <property type="project" value="InterPro"/>
</dbReference>
<dbReference type="EC" id="3.2.2.6" evidence="1"/>
<dbReference type="GO" id="GO:0006952">
    <property type="term" value="P:defense response"/>
    <property type="evidence" value="ECO:0007669"/>
    <property type="project" value="UniProtKB-KW"/>
</dbReference>
<dbReference type="PRINTS" id="PR00364">
    <property type="entry name" value="DISEASERSIST"/>
</dbReference>
<accession>A0A5S9WMK2</accession>